<dbReference type="GO" id="GO:0004829">
    <property type="term" value="F:threonine-tRNA ligase activity"/>
    <property type="evidence" value="ECO:0007669"/>
    <property type="project" value="UniProtKB-UniRule"/>
</dbReference>
<dbReference type="Pfam" id="PF03129">
    <property type="entry name" value="HGTP_anticodon"/>
    <property type="match status" value="1"/>
</dbReference>
<dbReference type="GO" id="GO:0005524">
    <property type="term" value="F:ATP binding"/>
    <property type="evidence" value="ECO:0007669"/>
    <property type="project" value="UniProtKB-UniRule"/>
</dbReference>
<keyword evidence="3 13" id="KW-0820">tRNA-binding</keyword>
<dbReference type="SMART" id="SM00863">
    <property type="entry name" value="tRNA_SAD"/>
    <property type="match status" value="1"/>
</dbReference>
<comment type="catalytic activity">
    <reaction evidence="12 13">
        <text>tRNA(Thr) + L-threonine + ATP = L-threonyl-tRNA(Thr) + AMP + diphosphate + H(+)</text>
        <dbReference type="Rhea" id="RHEA:24624"/>
        <dbReference type="Rhea" id="RHEA-COMP:9670"/>
        <dbReference type="Rhea" id="RHEA-COMP:9704"/>
        <dbReference type="ChEBI" id="CHEBI:15378"/>
        <dbReference type="ChEBI" id="CHEBI:30616"/>
        <dbReference type="ChEBI" id="CHEBI:33019"/>
        <dbReference type="ChEBI" id="CHEBI:57926"/>
        <dbReference type="ChEBI" id="CHEBI:78442"/>
        <dbReference type="ChEBI" id="CHEBI:78534"/>
        <dbReference type="ChEBI" id="CHEBI:456215"/>
        <dbReference type="EC" id="6.1.1.3"/>
    </reaction>
</comment>
<dbReference type="CDD" id="cd00860">
    <property type="entry name" value="ThrRS_anticodon"/>
    <property type="match status" value="1"/>
</dbReference>
<dbReference type="EC" id="6.1.1.3" evidence="13"/>
<keyword evidence="7 13" id="KW-0862">Zinc</keyword>
<feature type="coiled-coil region" evidence="14">
    <location>
        <begin position="512"/>
        <end position="539"/>
    </location>
</feature>
<evidence type="ECO:0000256" key="3">
    <source>
        <dbReference type="ARBA" id="ARBA00022555"/>
    </source>
</evidence>
<dbReference type="AlphaFoldDB" id="A0A2M6WVB8"/>
<dbReference type="PRINTS" id="PR01047">
    <property type="entry name" value="TRNASYNTHTHR"/>
</dbReference>
<proteinExistence type="inferred from homology"/>
<dbReference type="HAMAP" id="MF_00184">
    <property type="entry name" value="Thr_tRNA_synth"/>
    <property type="match status" value="1"/>
</dbReference>
<evidence type="ECO:0000313" key="17">
    <source>
        <dbReference type="Proteomes" id="UP000230481"/>
    </source>
</evidence>
<evidence type="ECO:0000256" key="2">
    <source>
        <dbReference type="ARBA" id="ARBA00022490"/>
    </source>
</evidence>
<keyword evidence="10 13" id="KW-0648">Protein biosynthesis</keyword>
<keyword evidence="2 13" id="KW-0963">Cytoplasm</keyword>
<evidence type="ECO:0000256" key="13">
    <source>
        <dbReference type="HAMAP-Rule" id="MF_00184"/>
    </source>
</evidence>
<dbReference type="InterPro" id="IPR002320">
    <property type="entry name" value="Thr-tRNA-ligase_IIa"/>
</dbReference>
<dbReference type="InterPro" id="IPR047246">
    <property type="entry name" value="ThrRS_anticodon"/>
</dbReference>
<dbReference type="Gene3D" id="3.30.54.20">
    <property type="match status" value="1"/>
</dbReference>
<keyword evidence="4 13" id="KW-0436">Ligase</keyword>
<dbReference type="GO" id="GO:0046872">
    <property type="term" value="F:metal ion binding"/>
    <property type="evidence" value="ECO:0007669"/>
    <property type="project" value="UniProtKB-KW"/>
</dbReference>
<evidence type="ECO:0000259" key="15">
    <source>
        <dbReference type="PROSITE" id="PS50862"/>
    </source>
</evidence>
<reference evidence="17" key="1">
    <citation type="submission" date="2017-09" db="EMBL/GenBank/DDBJ databases">
        <title>Depth-based differentiation of microbial function through sediment-hosted aquifers and enrichment of novel symbionts in the deep terrestrial subsurface.</title>
        <authorList>
            <person name="Probst A.J."/>
            <person name="Ladd B."/>
            <person name="Jarett J.K."/>
            <person name="Geller-Mcgrath D.E."/>
            <person name="Sieber C.M.K."/>
            <person name="Emerson J.B."/>
            <person name="Anantharaman K."/>
            <person name="Thomas B.C."/>
            <person name="Malmstrom R."/>
            <person name="Stieglmeier M."/>
            <person name="Klingl A."/>
            <person name="Woyke T."/>
            <person name="Ryan C.M."/>
            <person name="Banfield J.F."/>
        </authorList>
    </citation>
    <scope>NUCLEOTIDE SEQUENCE [LARGE SCALE GENOMIC DNA]</scope>
</reference>
<evidence type="ECO:0000256" key="10">
    <source>
        <dbReference type="ARBA" id="ARBA00022917"/>
    </source>
</evidence>
<dbReference type="InterPro" id="IPR033728">
    <property type="entry name" value="ThrRS_core"/>
</dbReference>
<comment type="similarity">
    <text evidence="1 13">Belongs to the class-II aminoacyl-tRNA synthetase family.</text>
</comment>
<dbReference type="CDD" id="cd00771">
    <property type="entry name" value="ThrRS_core"/>
    <property type="match status" value="1"/>
</dbReference>
<organism evidence="16 17">
    <name type="scientific">Candidatus Campbellbacteria bacterium CG10_big_fil_rev_8_21_14_0_10_35_52</name>
    <dbReference type="NCBI Taxonomy" id="1974527"/>
    <lineage>
        <taxon>Bacteria</taxon>
        <taxon>Candidatus Campbelliibacteriota</taxon>
    </lineage>
</organism>
<dbReference type="Gene3D" id="3.30.980.10">
    <property type="entry name" value="Threonyl-trna Synthetase, Chain A, domain 2"/>
    <property type="match status" value="1"/>
</dbReference>
<dbReference type="GO" id="GO:0006435">
    <property type="term" value="P:threonyl-tRNA aminoacylation"/>
    <property type="evidence" value="ECO:0007669"/>
    <property type="project" value="UniProtKB-UniRule"/>
</dbReference>
<feature type="binding site" evidence="13">
    <location>
        <position position="280"/>
    </location>
    <ligand>
        <name>Zn(2+)</name>
        <dbReference type="ChEBI" id="CHEBI:29105"/>
        <note>catalytic</note>
    </ligand>
</feature>
<dbReference type="PANTHER" id="PTHR11451">
    <property type="entry name" value="THREONINE-TRNA LIGASE"/>
    <property type="match status" value="1"/>
</dbReference>
<evidence type="ECO:0000256" key="5">
    <source>
        <dbReference type="ARBA" id="ARBA00022723"/>
    </source>
</evidence>
<keyword evidence="14" id="KW-0175">Coiled coil</keyword>
<keyword evidence="8 13" id="KW-0067">ATP-binding</keyword>
<sequence>MKSKKSDSKIDNIRHSLAHLLAMAVLEMDNKTKLAIGPTIENGFYYDFQFSDGFKLTKEDLPKLEKKIKHYIKQNIEFKHFEMSSYDAREKFKNEPYKLELIDKIIECGEKLSFYQSGDFIDLCAGEHITSTKEIDQNAFKLTSIAGAYWRGDEKNKMLTRIYGVAFENKAKLDEYMKMQEEAEKRDHRKLGKELELFTFSDEVGAGLPLWLPKGTIIRNELEKWAKETEKKFGYQHIVTPHITKKKLYEISGHLPYFKEDLYSPIDIEGEEYYLKPMNCPHTHMIYKSKTRSYRELPLRFAEYGSVYRFERSGTLHGLMRTRGFCQNDAHIYVQPEKTVEEFINVLKMHKYYYDILGIKDWRITLGVRNKENINDKYHGDNEMWEKAEELTKLALDKSEIKYVIEEGGAAHYGPKADIVIKSAIGKEYAIGTDQLDLYMPKRFNLIYIDKDGKEKMPYIIHRAPLGSHERMVGFLIEHFAGAFPLWLSPVQVKILPIADAHKDYAKEIFEKLEENNIRAELNDENETLSKKIRQGKIEKVPYMLIIGDKEIAEKKITVESRDKKDFGSQNIETFIEKLKKDIANRTL</sequence>
<comment type="caution">
    <text evidence="16">The sequence shown here is derived from an EMBL/GenBank/DDBJ whole genome shotgun (WGS) entry which is preliminary data.</text>
</comment>
<dbReference type="PANTHER" id="PTHR11451:SF44">
    <property type="entry name" value="THREONINE--TRNA LIGASE, CHLOROPLASTIC_MITOCHONDRIAL 2"/>
    <property type="match status" value="1"/>
</dbReference>
<dbReference type="SUPFAM" id="SSF52954">
    <property type="entry name" value="Class II aaRS ABD-related"/>
    <property type="match status" value="1"/>
</dbReference>
<dbReference type="InterPro" id="IPR018163">
    <property type="entry name" value="Thr/Ala-tRNA-synth_IIc_edit"/>
</dbReference>
<dbReference type="InterPro" id="IPR006195">
    <property type="entry name" value="aa-tRNA-synth_II"/>
</dbReference>
<dbReference type="FunFam" id="3.30.930.10:FF:000002">
    <property type="entry name" value="Threonine--tRNA ligase"/>
    <property type="match status" value="1"/>
</dbReference>
<comment type="subunit">
    <text evidence="13">Homodimer.</text>
</comment>
<keyword evidence="9 13" id="KW-0694">RNA-binding</keyword>
<dbReference type="SUPFAM" id="SSF55681">
    <property type="entry name" value="Class II aaRS and biotin synthetases"/>
    <property type="match status" value="1"/>
</dbReference>
<feature type="binding site" evidence="13">
    <location>
        <position position="462"/>
    </location>
    <ligand>
        <name>Zn(2+)</name>
        <dbReference type="ChEBI" id="CHEBI:29105"/>
        <note>catalytic</note>
    </ligand>
</feature>
<keyword evidence="11 13" id="KW-0030">Aminoacyl-tRNA synthetase</keyword>
<evidence type="ECO:0000256" key="8">
    <source>
        <dbReference type="ARBA" id="ARBA00022840"/>
    </source>
</evidence>
<dbReference type="Pfam" id="PF07973">
    <property type="entry name" value="tRNA_SAD"/>
    <property type="match status" value="1"/>
</dbReference>
<dbReference type="GO" id="GO:0005737">
    <property type="term" value="C:cytoplasm"/>
    <property type="evidence" value="ECO:0007669"/>
    <property type="project" value="UniProtKB-SubCell"/>
</dbReference>
<gene>
    <name evidence="13" type="primary">thrS</name>
    <name evidence="16" type="ORF">COT82_01375</name>
</gene>
<evidence type="ECO:0000256" key="4">
    <source>
        <dbReference type="ARBA" id="ARBA00022598"/>
    </source>
</evidence>
<accession>A0A2M6WVB8</accession>
<dbReference type="Pfam" id="PF00587">
    <property type="entry name" value="tRNA-synt_2b"/>
    <property type="match status" value="1"/>
</dbReference>
<dbReference type="InterPro" id="IPR004154">
    <property type="entry name" value="Anticodon-bd"/>
</dbReference>
<dbReference type="InterPro" id="IPR002314">
    <property type="entry name" value="aa-tRNA-synt_IIb"/>
</dbReference>
<dbReference type="InterPro" id="IPR036621">
    <property type="entry name" value="Anticodon-bd_dom_sf"/>
</dbReference>
<name>A0A2M6WVB8_9BACT</name>
<keyword evidence="5 13" id="KW-0479">Metal-binding</keyword>
<comment type="subcellular location">
    <subcellularLocation>
        <location evidence="13">Cytoplasm</location>
    </subcellularLocation>
</comment>
<evidence type="ECO:0000313" key="16">
    <source>
        <dbReference type="EMBL" id="PIT96755.1"/>
    </source>
</evidence>
<comment type="cofactor">
    <cofactor evidence="13">
        <name>Zn(2+)</name>
        <dbReference type="ChEBI" id="CHEBI:29105"/>
    </cofactor>
    <text evidence="13">Binds 1 zinc ion per subunit.</text>
</comment>
<dbReference type="Gene3D" id="3.40.50.800">
    <property type="entry name" value="Anticodon-binding domain"/>
    <property type="match status" value="1"/>
</dbReference>
<dbReference type="InterPro" id="IPR012947">
    <property type="entry name" value="tRNA_SAD"/>
</dbReference>
<evidence type="ECO:0000256" key="9">
    <source>
        <dbReference type="ARBA" id="ARBA00022884"/>
    </source>
</evidence>
<dbReference type="Proteomes" id="UP000230481">
    <property type="component" value="Unassembled WGS sequence"/>
</dbReference>
<feature type="binding site" evidence="13">
    <location>
        <position position="331"/>
    </location>
    <ligand>
        <name>Zn(2+)</name>
        <dbReference type="ChEBI" id="CHEBI:29105"/>
        <note>catalytic</note>
    </ligand>
</feature>
<comment type="caution">
    <text evidence="13">Lacks conserved residue(s) required for the propagation of feature annotation.</text>
</comment>
<evidence type="ECO:0000256" key="6">
    <source>
        <dbReference type="ARBA" id="ARBA00022741"/>
    </source>
</evidence>
<dbReference type="FunFam" id="3.40.50.800:FF:000001">
    <property type="entry name" value="Threonine--tRNA ligase"/>
    <property type="match status" value="1"/>
</dbReference>
<dbReference type="GO" id="GO:0000049">
    <property type="term" value="F:tRNA binding"/>
    <property type="evidence" value="ECO:0007669"/>
    <property type="project" value="UniProtKB-KW"/>
</dbReference>
<feature type="domain" description="Aminoacyl-transfer RNA synthetases class-II family profile" evidence="15">
    <location>
        <begin position="218"/>
        <end position="485"/>
    </location>
</feature>
<evidence type="ECO:0000256" key="14">
    <source>
        <dbReference type="SAM" id="Coils"/>
    </source>
</evidence>
<dbReference type="SUPFAM" id="SSF55186">
    <property type="entry name" value="ThrRS/AlaRS common domain"/>
    <property type="match status" value="1"/>
</dbReference>
<dbReference type="PROSITE" id="PS50862">
    <property type="entry name" value="AA_TRNA_LIGASE_II"/>
    <property type="match status" value="1"/>
</dbReference>
<dbReference type="FunFam" id="3.30.980.10:FF:000005">
    <property type="entry name" value="Threonyl-tRNA synthetase, mitochondrial"/>
    <property type="match status" value="1"/>
</dbReference>
<dbReference type="InterPro" id="IPR045864">
    <property type="entry name" value="aa-tRNA-synth_II/BPL/LPL"/>
</dbReference>
<evidence type="ECO:0000256" key="1">
    <source>
        <dbReference type="ARBA" id="ARBA00008226"/>
    </source>
</evidence>
<evidence type="ECO:0000256" key="12">
    <source>
        <dbReference type="ARBA" id="ARBA00049515"/>
    </source>
</evidence>
<keyword evidence="6 13" id="KW-0547">Nucleotide-binding</keyword>
<dbReference type="Gene3D" id="3.30.930.10">
    <property type="entry name" value="Bira Bifunctional Protein, Domain 2"/>
    <property type="match status" value="1"/>
</dbReference>
<evidence type="ECO:0000256" key="11">
    <source>
        <dbReference type="ARBA" id="ARBA00023146"/>
    </source>
</evidence>
<protein>
    <recommendedName>
        <fullName evidence="13">Threonine--tRNA ligase</fullName>
        <ecNumber evidence="13">6.1.1.3</ecNumber>
    </recommendedName>
    <alternativeName>
        <fullName evidence="13">Threonyl-tRNA synthetase</fullName>
        <shortName evidence="13">ThrRS</shortName>
    </alternativeName>
</protein>
<dbReference type="NCBIfam" id="TIGR00418">
    <property type="entry name" value="thrS"/>
    <property type="match status" value="1"/>
</dbReference>
<dbReference type="EMBL" id="PFAA01000029">
    <property type="protein sequence ID" value="PIT96755.1"/>
    <property type="molecule type" value="Genomic_DNA"/>
</dbReference>
<evidence type="ECO:0000256" key="7">
    <source>
        <dbReference type="ARBA" id="ARBA00022833"/>
    </source>
</evidence>